<keyword evidence="1" id="KW-1133">Transmembrane helix</keyword>
<evidence type="ECO:0000256" key="1">
    <source>
        <dbReference type="SAM" id="Phobius"/>
    </source>
</evidence>
<evidence type="ECO:0000313" key="3">
    <source>
        <dbReference type="Proteomes" id="UP001061958"/>
    </source>
</evidence>
<name>A0A9C7Q4U0_9RHOD</name>
<evidence type="ECO:0008006" key="4">
    <source>
        <dbReference type="Google" id="ProtNLM"/>
    </source>
</evidence>
<comment type="caution">
    <text evidence="2">The sequence shown here is derived from an EMBL/GenBank/DDBJ whole genome shotgun (WGS) entry which is preliminary data.</text>
</comment>
<gene>
    <name evidence="2" type="ORF">GpartN1_g7726.t1</name>
</gene>
<protein>
    <recommendedName>
        <fullName evidence="4">NADH-ubiquinone oxidoreductase B15 subunit</fullName>
    </recommendedName>
</protein>
<keyword evidence="1" id="KW-0812">Transmembrane</keyword>
<accession>A0A9C7Q4U0</accession>
<dbReference type="OrthoDB" id="504268at2759"/>
<keyword evidence="3" id="KW-1185">Reference proteome</keyword>
<dbReference type="Proteomes" id="UP001061958">
    <property type="component" value="Unassembled WGS sequence"/>
</dbReference>
<sequence>MVHSMEVKKNKFIEQWASYRENSEYFYKWTPKRIVGIGLLVGVIPFYLYRYIVYTVENQYPQYGAAEYGLLGGSPPKYSTQEKTTKE</sequence>
<keyword evidence="1" id="KW-0472">Membrane</keyword>
<evidence type="ECO:0000313" key="2">
    <source>
        <dbReference type="EMBL" id="GJQ15935.1"/>
    </source>
</evidence>
<dbReference type="EMBL" id="BQMJ01000078">
    <property type="protein sequence ID" value="GJQ15935.1"/>
    <property type="molecule type" value="Genomic_DNA"/>
</dbReference>
<reference evidence="2" key="1">
    <citation type="journal article" date="2022" name="Proc. Natl. Acad. Sci. U.S.A.">
        <title>Life cycle and functional genomics of the unicellular red alga Galdieria for elucidating algal and plant evolution and industrial use.</title>
        <authorList>
            <person name="Hirooka S."/>
            <person name="Itabashi T."/>
            <person name="Ichinose T.M."/>
            <person name="Onuma R."/>
            <person name="Fujiwara T."/>
            <person name="Yamashita S."/>
            <person name="Jong L.W."/>
            <person name="Tomita R."/>
            <person name="Iwane A.H."/>
            <person name="Miyagishima S.Y."/>
        </authorList>
    </citation>
    <scope>NUCLEOTIDE SEQUENCE</scope>
    <source>
        <strain evidence="2">NBRC 102759</strain>
    </source>
</reference>
<proteinExistence type="predicted"/>
<feature type="transmembrane region" description="Helical" evidence="1">
    <location>
        <begin position="34"/>
        <end position="52"/>
    </location>
</feature>
<dbReference type="AlphaFoldDB" id="A0A9C7Q4U0"/>
<organism evidence="2 3">
    <name type="scientific">Galdieria partita</name>
    <dbReference type="NCBI Taxonomy" id="83374"/>
    <lineage>
        <taxon>Eukaryota</taxon>
        <taxon>Rhodophyta</taxon>
        <taxon>Bangiophyceae</taxon>
        <taxon>Galdieriales</taxon>
        <taxon>Galdieriaceae</taxon>
        <taxon>Galdieria</taxon>
    </lineage>
</organism>
<reference evidence="2" key="2">
    <citation type="submission" date="2022-01" db="EMBL/GenBank/DDBJ databases">
        <authorList>
            <person name="Hirooka S."/>
            <person name="Miyagishima S.Y."/>
        </authorList>
    </citation>
    <scope>NUCLEOTIDE SEQUENCE</scope>
    <source>
        <strain evidence="2">NBRC 102759</strain>
    </source>
</reference>